<dbReference type="SUPFAM" id="SSF49503">
    <property type="entry name" value="Cupredoxins"/>
    <property type="match status" value="1"/>
</dbReference>
<keyword evidence="3" id="KW-1133">Transmembrane helix</keyword>
<reference evidence="5" key="1">
    <citation type="submission" date="2015-09" db="EMBL/GenBank/DDBJ databases">
        <authorList>
            <person name="Daims H."/>
        </authorList>
    </citation>
    <scope>NUCLEOTIDE SEQUENCE [LARGE SCALE GENOMIC DNA]</scope>
</reference>
<dbReference type="Proteomes" id="UP000066284">
    <property type="component" value="Chromosome 1"/>
</dbReference>
<dbReference type="InterPro" id="IPR002355">
    <property type="entry name" value="Cu_oxidase_Cu_BS"/>
</dbReference>
<dbReference type="STRING" id="1715989.NITINOP_1014"/>
<dbReference type="OrthoDB" id="345021at2"/>
<feature type="region of interest" description="Disordered" evidence="2">
    <location>
        <begin position="1771"/>
        <end position="1795"/>
    </location>
</feature>
<feature type="transmembrane region" description="Helical" evidence="3">
    <location>
        <begin position="12"/>
        <end position="35"/>
    </location>
</feature>
<dbReference type="Gene3D" id="2.60.40.420">
    <property type="entry name" value="Cupredoxins - blue copper proteins"/>
    <property type="match status" value="3"/>
</dbReference>
<dbReference type="KEGG" id="nio:NITINOP_1014"/>
<dbReference type="PROSITE" id="PS00080">
    <property type="entry name" value="MULTICOPPER_OXIDASE2"/>
    <property type="match status" value="1"/>
</dbReference>
<dbReference type="GO" id="GO:0005507">
    <property type="term" value="F:copper ion binding"/>
    <property type="evidence" value="ECO:0007669"/>
    <property type="project" value="InterPro"/>
</dbReference>
<sequence length="2288" mass="248748">MTSKRVGEQCGARWCSTVLSIMMVSAVIVGSNMVWAQTGAVGEQRAVTAKPVQTRQLPVKPLPPGLPAQSCPASALKADVVAIDHPIVFNRFGAQNINWMMYALRHDVIDLKSGRPLDASLLKEVRSRSKSRHIALRPDLRPRPLVLRVAAGNYLAVTVTNLLEVESGSPPDSSIGNPFHSDETDLLPGVDHPMEQGRRDPPGTPGEQRIFHIDEQVESRTIGFHVQGLELVNSISDDSSFVGTNPNSLLKPGQTRTYCLFAAREGTYGISSDGAVFGGDGTAGNSAVGLFGVVAVEPKNARFYRSQVTEEELRLATKGTTAFGQPIINYEALYPNDCPGGIWCREGKAGLPILNMVHRSRLVHSDINAIIMGPKPDGSFPPSTYPLEATGKRNPTLPNRLEPFREFVSVYHDEAAATQAFPYFFEHPELHHTLHGVRDAFMINYGSGGIGAEIIANRLKAGPSHDCVDCAYEEFFLSAFTVGDPAMIVDRPANLSTGLCQPEYLQPEFAAEYQKFCVQHPQDRATKVYYPHDPSNVHHSYIGDFLKFRNAHVGKEQHIFHLHNHQWLFNPNDDNSNYIDAQAIGPGSGYTYEIAFGGSGNRNRTVGDAIFHCHFYPHFAQGMWAMWRVHDVFEAGTKLKVSETRTGFHDQPFGLMDGTPGRGARALPDGEIVAGAPIPAVVPLPGKALAPMPGKVIVQPRIGLDSQVHGSVAKVIDRERNPGFPFWVAGIETTVGSRPTTPPLDMSEIPGVVKGHDGGLPRHALHGYSADAHSEDFLSRHTAKKEIKRAKPEFFPEQGTDLEQLAMKYHATHHPTVRLTAAGTVAGPALFRTNGAPPVPGAPFNEPCIDDRGKVLATGQDARFFGGAPGTWLKVSEVLPGGIEFGADKPRVYKGANIQLDVVFNKLGYHYPQQRILALWEDVPPLLRKALAPEPLVIRMNTFDCAMYAHTNLVPLKFYEDDYQIETPTDVIGQHIHLPKWDLTSADGGANGWNYEDGTFSPGTVRERIHAINEWNANHPAQAVPHPVTGVTTLVPAVHPFFNGDNPLIAGPIPLQKPGEACLKAWEEVGGNVHKFELTFGMPGVCDWLGARTTLQRWFSDPVVNTGHVHRGLGTTFTHDHLGPSTHQQVGLYATMLSEPPGSEWRHNETGQKLYDPAIRQDGGPTSWQAVIAGKKGTGLDIDKDKQDDAHREFFIQFGDFQHAYEKGVYVGVNEKGWSYEVDTNVKPTPDTYRFAIHPSHRKPTNPVFPDIVAYEPTCPGGKDEHRLPGAVYHAVTPPLRPCPEAISADDIGMMVVNYRNEPVAARVYDPKKVGPDGKLGAQTNGPAGDLALALQTRTDRAISELNTQLGATPYPALTNGVLAGDPFTPILRAHAGDLIRVKVQAGSHEHEHNGAINGLLWLQGGSGYGQAPHSGWRNSQNTGLSEQFAFTARLKDHRFAINDRLYVIDASQDGIWNGAWGVVRSYDQKQADLVPLPNHPQPSHLPAGSACPASAPVRSYHVAAVLANQVLDPVPGISIPPAAPGSTLDPKGGTLVYNPRQTQLTLLIDGKPTSFGAGPLHDPTAILFVRLSDLDPATGKLKPGAPLEPVVIRAAAGDCVQVALYNRLPVKQSQMPDLDGYTALSGTVIRDHGTGASSMTTFNNNLIRPSNVIGLHPQMVHYDIQASDGDTVGVNLVGGVAPGGVKLYQWYAGVLDTETAGPLCPDYAGNDLARQFDRLSLFTREPRLRPLNEFMTQELFANVATAILERALRQDLRITQHHLTTGGVQIHRTSEPTGGPAKVSPSIESMPASPPVVAQTQEPQQIIPSLVRQLTAAVQNAQCFEEPPTGGIQGLAQGLTVVRPGNDGTFLADDGKQPRVQHDGAPLLSPKSQFDPLALMPQRQRCREQLHGEFVRTLSRVLTGNTLEVVALRLAESFKYEVVGVAPGSDGRAEYGWRLDRYPDYTPNTTRLVMPGTKQCRFVPVEFGASNLTPPDRIKQGQKAAVGAMVIEPEKSIWLETFDDWAMDRQDPTQKRRSRATATVTYPTIEGEAPKHRAFREIALVHQKGLNLRNAKGDALANLAAEKAEAEEPSDRTVPEDAHDAGHMAINYGTEPMWFRFGLPPDAPFGREGFAGAVHAWQAFSNSCCSTGGSVTTTSQPVGDPAVPILRVRPGGELRLRTVMPTGVGRGTVMDLHGHHWARDPYLAERLGPGGLPNGSRPADWGVGSQCLGRNPLNFARGGQESMTPMAHFDLVMPRAGGRHLVKGDYLYRDHAGFGITNGLWALVRVEGLPLFSSGLRSSCRVP</sequence>
<keyword evidence="1" id="KW-0479">Metal-binding</keyword>
<evidence type="ECO:0008006" key="6">
    <source>
        <dbReference type="Google" id="ProtNLM"/>
    </source>
</evidence>
<dbReference type="EMBL" id="LN885086">
    <property type="protein sequence ID" value="CUQ65989.1"/>
    <property type="molecule type" value="Genomic_DNA"/>
</dbReference>
<gene>
    <name evidence="4" type="ORF">NITINOP_1014</name>
</gene>
<accession>A0A0S4KPR2</accession>
<evidence type="ECO:0000313" key="4">
    <source>
        <dbReference type="EMBL" id="CUQ65989.1"/>
    </source>
</evidence>
<keyword evidence="3" id="KW-0472">Membrane</keyword>
<keyword evidence="3" id="KW-0812">Transmembrane</keyword>
<dbReference type="RefSeq" id="WP_158023218.1">
    <property type="nucleotide sequence ID" value="NZ_LN885086.1"/>
</dbReference>
<evidence type="ECO:0000256" key="2">
    <source>
        <dbReference type="SAM" id="MobiDB-lite"/>
    </source>
</evidence>
<organism evidence="4 5">
    <name type="scientific">Candidatus Nitrospira inopinata</name>
    <dbReference type="NCBI Taxonomy" id="1715989"/>
    <lineage>
        <taxon>Bacteria</taxon>
        <taxon>Pseudomonadati</taxon>
        <taxon>Nitrospirota</taxon>
        <taxon>Nitrospiria</taxon>
        <taxon>Nitrospirales</taxon>
        <taxon>Nitrospiraceae</taxon>
        <taxon>Nitrospira</taxon>
    </lineage>
</organism>
<evidence type="ECO:0000313" key="5">
    <source>
        <dbReference type="Proteomes" id="UP000066284"/>
    </source>
</evidence>
<keyword evidence="5" id="KW-1185">Reference proteome</keyword>
<evidence type="ECO:0000256" key="1">
    <source>
        <dbReference type="ARBA" id="ARBA00022723"/>
    </source>
</evidence>
<dbReference type="InterPro" id="IPR008972">
    <property type="entry name" value="Cupredoxin"/>
</dbReference>
<feature type="region of interest" description="Disordered" evidence="2">
    <location>
        <begin position="1855"/>
        <end position="1874"/>
    </location>
</feature>
<protein>
    <recommendedName>
        <fullName evidence="6">Multicopper oxidase</fullName>
    </recommendedName>
</protein>
<evidence type="ECO:0000256" key="3">
    <source>
        <dbReference type="SAM" id="Phobius"/>
    </source>
</evidence>
<proteinExistence type="predicted"/>
<name>A0A0S4KPR2_9BACT</name>